<feature type="domain" description="SCP" evidence="3">
    <location>
        <begin position="395"/>
        <end position="509"/>
    </location>
</feature>
<feature type="compositionally biased region" description="Low complexity" evidence="1">
    <location>
        <begin position="333"/>
        <end position="350"/>
    </location>
</feature>
<dbReference type="InterPro" id="IPR035940">
    <property type="entry name" value="CAP_sf"/>
</dbReference>
<reference evidence="4 5" key="1">
    <citation type="submission" date="2021-01" db="EMBL/GenBank/DDBJ databases">
        <title>Genome sequencing of Micromonospora fiedleri MG-37.</title>
        <authorList>
            <person name="Moreland P.E.J."/>
            <person name="Stach J.E.M."/>
        </authorList>
    </citation>
    <scope>NUCLEOTIDE SEQUENCE [LARGE SCALE GENOMIC DNA]</scope>
    <source>
        <strain evidence="4 5">MG-37</strain>
    </source>
</reference>
<feature type="compositionally biased region" description="Basic and acidic residues" evidence="1">
    <location>
        <begin position="151"/>
        <end position="160"/>
    </location>
</feature>
<accession>A0ABS1UEZ3</accession>
<feature type="transmembrane region" description="Helical" evidence="2">
    <location>
        <begin position="265"/>
        <end position="287"/>
    </location>
</feature>
<evidence type="ECO:0000256" key="2">
    <source>
        <dbReference type="SAM" id="Phobius"/>
    </source>
</evidence>
<dbReference type="Gene3D" id="3.40.33.10">
    <property type="entry name" value="CAP"/>
    <property type="match status" value="1"/>
</dbReference>
<feature type="region of interest" description="Disordered" evidence="1">
    <location>
        <begin position="1"/>
        <end position="264"/>
    </location>
</feature>
<feature type="compositionally biased region" description="Polar residues" evidence="1">
    <location>
        <begin position="430"/>
        <end position="439"/>
    </location>
</feature>
<evidence type="ECO:0000256" key="1">
    <source>
        <dbReference type="SAM" id="MobiDB-lite"/>
    </source>
</evidence>
<evidence type="ECO:0000313" key="5">
    <source>
        <dbReference type="Proteomes" id="UP000661193"/>
    </source>
</evidence>
<feature type="region of interest" description="Disordered" evidence="1">
    <location>
        <begin position="287"/>
        <end position="389"/>
    </location>
</feature>
<feature type="compositionally biased region" description="Basic and acidic residues" evidence="1">
    <location>
        <begin position="102"/>
        <end position="130"/>
    </location>
</feature>
<dbReference type="EMBL" id="JAETXL010000001">
    <property type="protein sequence ID" value="MBL6274903.1"/>
    <property type="molecule type" value="Genomic_DNA"/>
</dbReference>
<proteinExistence type="predicted"/>
<sequence length="513" mass="54978">MEATGVHGWNDPLDPDATRRPAPPTDDDPAWLTDRPAPRSSYLFGDEPESSSDRWYHDQPTEQWHRPHRPAEAGYPAPAHPHWADQNSADQNSADQGGVGQHHRDTAWPSEGHHGAPSHGRHDGDWRADEPTTQVSRWSDQHDGQQPARHAAPDPHHDNQGYDNQGYADSQLPYAAQDPYLVQPYGEQPYGEQSYRDQHYGAQLPYSDQQPYAGQQQYGRGDERQWHGERSYGVPEDRASARTETVADAPETDARPSRRRLSRPLVLGGAAAAATLAVSIGVAALALPGNDAPTSTTAGERPVATGPALLESEEPVDVLDPLDSPSPSPSPSVSPSAATPSPSPSLAAKPKPTPARSSTAPSRQSAERRGSPSRGATVTASPSNGAGGSQAAQVVDLVNAERAKAGCGALTVDEKLTTAAQRHSQDQADNRNMSHTGSDGSDPGERIDRVGYAWRTYGENVAWNQQSPAAVMDAWMNSPGHRANILNCAFTEIGVGVASSNGPYWTQVFAAPR</sequence>
<dbReference type="PANTHER" id="PTHR31157:SF1">
    <property type="entry name" value="SCP DOMAIN-CONTAINING PROTEIN"/>
    <property type="match status" value="1"/>
</dbReference>
<organism evidence="4 5">
    <name type="scientific">Micromonospora fiedleri</name>
    <dbReference type="NCBI Taxonomy" id="1157498"/>
    <lineage>
        <taxon>Bacteria</taxon>
        <taxon>Bacillati</taxon>
        <taxon>Actinomycetota</taxon>
        <taxon>Actinomycetes</taxon>
        <taxon>Micromonosporales</taxon>
        <taxon>Micromonosporaceae</taxon>
        <taxon>Micromonospora</taxon>
    </lineage>
</organism>
<feature type="compositionally biased region" description="Basic and acidic residues" evidence="1">
    <location>
        <begin position="220"/>
        <end position="241"/>
    </location>
</feature>
<feature type="compositionally biased region" description="Polar residues" evidence="1">
    <location>
        <begin position="85"/>
        <end position="95"/>
    </location>
</feature>
<dbReference type="Pfam" id="PF00188">
    <property type="entry name" value="CAP"/>
    <property type="match status" value="1"/>
</dbReference>
<keyword evidence="2" id="KW-0472">Membrane</keyword>
<dbReference type="PANTHER" id="PTHR31157">
    <property type="entry name" value="SCP DOMAIN-CONTAINING PROTEIN"/>
    <property type="match status" value="1"/>
</dbReference>
<feature type="compositionally biased region" description="Polar residues" evidence="1">
    <location>
        <begin position="374"/>
        <end position="384"/>
    </location>
</feature>
<evidence type="ECO:0000259" key="3">
    <source>
        <dbReference type="Pfam" id="PF00188"/>
    </source>
</evidence>
<comment type="caution">
    <text evidence="4">The sequence shown here is derived from an EMBL/GenBank/DDBJ whole genome shotgun (WGS) entry which is preliminary data.</text>
</comment>
<keyword evidence="2" id="KW-0812">Transmembrane</keyword>
<evidence type="ECO:0000313" key="4">
    <source>
        <dbReference type="EMBL" id="MBL6274903.1"/>
    </source>
</evidence>
<dbReference type="CDD" id="cd05379">
    <property type="entry name" value="CAP_bacterial"/>
    <property type="match status" value="1"/>
</dbReference>
<keyword evidence="2" id="KW-1133">Transmembrane helix</keyword>
<feature type="region of interest" description="Disordered" evidence="1">
    <location>
        <begin position="419"/>
        <end position="446"/>
    </location>
</feature>
<gene>
    <name evidence="4" type="ORF">JMF97_01840</name>
</gene>
<protein>
    <recommendedName>
        <fullName evidence="3">SCP domain-containing protein</fullName>
    </recommendedName>
</protein>
<keyword evidence="5" id="KW-1185">Reference proteome</keyword>
<dbReference type="InterPro" id="IPR014044">
    <property type="entry name" value="CAP_dom"/>
</dbReference>
<feature type="compositionally biased region" description="Basic and acidic residues" evidence="1">
    <location>
        <begin position="51"/>
        <end position="71"/>
    </location>
</feature>
<dbReference type="SUPFAM" id="SSF55797">
    <property type="entry name" value="PR-1-like"/>
    <property type="match status" value="1"/>
</dbReference>
<name>A0ABS1UEZ3_9ACTN</name>
<feature type="compositionally biased region" description="Polar residues" evidence="1">
    <location>
        <begin position="206"/>
        <end position="218"/>
    </location>
</feature>
<dbReference type="Proteomes" id="UP000661193">
    <property type="component" value="Unassembled WGS sequence"/>
</dbReference>